<dbReference type="Proteomes" id="UP001056336">
    <property type="component" value="Chromosome"/>
</dbReference>
<gene>
    <name evidence="2" type="ORF">M6D93_04705</name>
</gene>
<organism evidence="2 3">
    <name type="scientific">Jatrophihabitans telluris</name>
    <dbReference type="NCBI Taxonomy" id="2038343"/>
    <lineage>
        <taxon>Bacteria</taxon>
        <taxon>Bacillati</taxon>
        <taxon>Actinomycetota</taxon>
        <taxon>Actinomycetes</taxon>
        <taxon>Jatrophihabitantales</taxon>
        <taxon>Jatrophihabitantaceae</taxon>
        <taxon>Jatrophihabitans</taxon>
    </lineage>
</organism>
<evidence type="ECO:0000313" key="3">
    <source>
        <dbReference type="Proteomes" id="UP001056336"/>
    </source>
</evidence>
<name>A0ABY4R1W0_9ACTN</name>
<reference evidence="2" key="1">
    <citation type="journal article" date="2018" name="Int. J. Syst. Evol. Microbiol.">
        <title>Jatrophihabitans telluris sp. nov., isolated from sediment soil of lava forest wetlands and the emended description of the genus Jatrophihabitans.</title>
        <authorList>
            <person name="Lee K.C."/>
            <person name="Suh M.K."/>
            <person name="Eom M.K."/>
            <person name="Kim K.K."/>
            <person name="Kim J.S."/>
            <person name="Kim D.S."/>
            <person name="Ko S.H."/>
            <person name="Shin Y.K."/>
            <person name="Lee J.S."/>
        </authorList>
    </citation>
    <scope>NUCLEOTIDE SEQUENCE</scope>
    <source>
        <strain evidence="2">N237</strain>
    </source>
</reference>
<feature type="compositionally biased region" description="Basic and acidic residues" evidence="1">
    <location>
        <begin position="107"/>
        <end position="123"/>
    </location>
</feature>
<evidence type="ECO:0000256" key="1">
    <source>
        <dbReference type="SAM" id="MobiDB-lite"/>
    </source>
</evidence>
<evidence type="ECO:0000313" key="2">
    <source>
        <dbReference type="EMBL" id="UQX89307.1"/>
    </source>
</evidence>
<sequence length="123" mass="13761">MASKASQWPSIHEQLEAARAPAGSAYEQLIRNHQDFSILPANEYDPMDLPPWLKVWWRTEHPEIDESNGPVAYPLILERIWEYMRRNPDDPIGAAKSAQGPDAGGPDGRDDDPAHRPPADPEG</sequence>
<dbReference type="RefSeq" id="WP_249773203.1">
    <property type="nucleotide sequence ID" value="NZ_CP097332.1"/>
</dbReference>
<accession>A0ABY4R1W0</accession>
<feature type="region of interest" description="Disordered" evidence="1">
    <location>
        <begin position="87"/>
        <end position="123"/>
    </location>
</feature>
<dbReference type="EMBL" id="CP097332">
    <property type="protein sequence ID" value="UQX89307.1"/>
    <property type="molecule type" value="Genomic_DNA"/>
</dbReference>
<keyword evidence="3" id="KW-1185">Reference proteome</keyword>
<reference evidence="2" key="2">
    <citation type="submission" date="2022-05" db="EMBL/GenBank/DDBJ databases">
        <authorList>
            <person name="Kim J.-S."/>
            <person name="Lee K."/>
            <person name="Suh M."/>
            <person name="Eom M."/>
            <person name="Kim J.-S."/>
            <person name="Kim D.-S."/>
            <person name="Ko S.-H."/>
            <person name="Shin Y."/>
            <person name="Lee J.-S."/>
        </authorList>
    </citation>
    <scope>NUCLEOTIDE SEQUENCE</scope>
    <source>
        <strain evidence="2">N237</strain>
    </source>
</reference>
<proteinExistence type="predicted"/>
<protein>
    <submittedName>
        <fullName evidence="2">Uncharacterized protein</fullName>
    </submittedName>
</protein>